<proteinExistence type="inferred from homology"/>
<comment type="catalytic activity">
    <reaction evidence="3">
        <text>Cleavage of hydrophobic, N-terminal signal or leader sequences from secreted and periplasmic proteins.</text>
        <dbReference type="EC" id="3.4.21.89"/>
    </reaction>
</comment>
<dbReference type="PANTHER" id="PTHR43390">
    <property type="entry name" value="SIGNAL PEPTIDASE I"/>
    <property type="match status" value="1"/>
</dbReference>
<evidence type="ECO:0000313" key="7">
    <source>
        <dbReference type="Proteomes" id="UP000283732"/>
    </source>
</evidence>
<evidence type="ECO:0000256" key="1">
    <source>
        <dbReference type="ARBA" id="ARBA00009370"/>
    </source>
</evidence>
<dbReference type="PRINTS" id="PR00727">
    <property type="entry name" value="LEADERPTASE"/>
</dbReference>
<comment type="subcellular location">
    <subcellularLocation>
        <location evidence="3">Membrane</location>
        <topology evidence="3">Single-pass type II membrane protein</topology>
    </subcellularLocation>
</comment>
<comment type="similarity">
    <text evidence="1 3">Belongs to the peptidase S26 family.</text>
</comment>
<dbReference type="CDD" id="cd06462">
    <property type="entry name" value="Peptidase_S24_S26"/>
    <property type="match status" value="1"/>
</dbReference>
<dbReference type="GO" id="GO:0009003">
    <property type="term" value="F:signal peptidase activity"/>
    <property type="evidence" value="ECO:0007669"/>
    <property type="project" value="UniProtKB-EC"/>
</dbReference>
<name>A0A3R5ZQU9_9BACT</name>
<dbReference type="AlphaFoldDB" id="A0A3R5ZQU9"/>
<comment type="caution">
    <text evidence="5">The sequence shown here is derived from an EMBL/GenBank/DDBJ whole genome shotgun (WGS) entry which is preliminary data.</text>
</comment>
<keyword evidence="3" id="KW-0645">Protease</keyword>
<dbReference type="EC" id="3.4.21.89" evidence="3"/>
<dbReference type="PANTHER" id="PTHR43390:SF1">
    <property type="entry name" value="CHLOROPLAST PROCESSING PEPTIDASE"/>
    <property type="match status" value="1"/>
</dbReference>
<feature type="domain" description="Peptidase S26" evidence="4">
    <location>
        <begin position="22"/>
        <end position="123"/>
    </location>
</feature>
<dbReference type="Proteomes" id="UP000285173">
    <property type="component" value="Unassembled WGS sequence"/>
</dbReference>
<feature type="domain" description="Peptidase S26" evidence="4">
    <location>
        <begin position="248"/>
        <end position="283"/>
    </location>
</feature>
<evidence type="ECO:0000313" key="6">
    <source>
        <dbReference type="EMBL" id="RHH80118.1"/>
    </source>
</evidence>
<keyword evidence="3" id="KW-1133">Transmembrane helix</keyword>
<evidence type="ECO:0000259" key="4">
    <source>
        <dbReference type="Pfam" id="PF10502"/>
    </source>
</evidence>
<gene>
    <name evidence="5" type="primary">lepB</name>
    <name evidence="6" type="ORF">DW191_03055</name>
    <name evidence="5" type="ORF">DW986_00895</name>
</gene>
<evidence type="ECO:0000256" key="3">
    <source>
        <dbReference type="RuleBase" id="RU362042"/>
    </source>
</evidence>
<dbReference type="InterPro" id="IPR019533">
    <property type="entry name" value="Peptidase_S26"/>
</dbReference>
<dbReference type="GO" id="GO:0016020">
    <property type="term" value="C:membrane"/>
    <property type="evidence" value="ECO:0007669"/>
    <property type="project" value="UniProtKB-SubCell"/>
</dbReference>
<keyword evidence="3" id="KW-0812">Transmembrane</keyword>
<dbReference type="GO" id="GO:0004252">
    <property type="term" value="F:serine-type endopeptidase activity"/>
    <property type="evidence" value="ECO:0007669"/>
    <property type="project" value="InterPro"/>
</dbReference>
<dbReference type="EMBL" id="QRKC01000001">
    <property type="protein sequence ID" value="RHH80118.1"/>
    <property type="molecule type" value="Genomic_DNA"/>
</dbReference>
<protein>
    <recommendedName>
        <fullName evidence="2 3">Signal peptidase I</fullName>
        <ecNumber evidence="3">3.4.21.89</ecNumber>
    </recommendedName>
</protein>
<evidence type="ECO:0000313" key="5">
    <source>
        <dbReference type="EMBL" id="RGZ51870.1"/>
    </source>
</evidence>
<dbReference type="CDD" id="cd06530">
    <property type="entry name" value="S26_SPase_I"/>
    <property type="match status" value="1"/>
</dbReference>
<feature type="transmembrane region" description="Helical" evidence="3">
    <location>
        <begin position="20"/>
        <end position="37"/>
    </location>
</feature>
<evidence type="ECO:0000256" key="2">
    <source>
        <dbReference type="ARBA" id="ARBA00019232"/>
    </source>
</evidence>
<dbReference type="SUPFAM" id="SSF51306">
    <property type="entry name" value="LexA/Signal peptidase"/>
    <property type="match status" value="1"/>
</dbReference>
<dbReference type="Pfam" id="PF10502">
    <property type="entry name" value="Peptidase_S26"/>
    <property type="match status" value="2"/>
</dbReference>
<sequence>MGKKIHDNINGAGGRKSRLYVGWVVTIVIAFLIVIPVRRFCVESYRISTSAMEDALHQGDYILVNKLPLEGNPGRNKVVLFTSPLLKDTVSNPLLLSRCIGMPGDTILVSGDGYEVNGKLLPHSPRALNTCFITQKSAADFLKALQKLSIPVRNWKSETFGFSFSLTSFEEYQLREELTEEMNIHFIRNQSAPYKLVVPRKGRAYRLDEAALVACKEAILAEAGEKAVFRDGKLYLDGRETAFFFFEQDYYWMLSDNVNESVDSRHLGFVPRDHIIGNAWLCWFSRDKQRIFKPVN</sequence>
<dbReference type="GO" id="GO:0006465">
    <property type="term" value="P:signal peptide processing"/>
    <property type="evidence" value="ECO:0007669"/>
    <property type="project" value="InterPro"/>
</dbReference>
<keyword evidence="3 5" id="KW-0378">Hydrolase</keyword>
<dbReference type="Gene3D" id="2.10.109.10">
    <property type="entry name" value="Umud Fragment, subunit A"/>
    <property type="match status" value="1"/>
</dbReference>
<dbReference type="Proteomes" id="UP000283732">
    <property type="component" value="Unassembled WGS sequence"/>
</dbReference>
<dbReference type="RefSeq" id="WP_122202505.1">
    <property type="nucleotide sequence ID" value="NZ_JBCHEI010000003.1"/>
</dbReference>
<dbReference type="InterPro" id="IPR036286">
    <property type="entry name" value="LexA/Signal_pep-like_sf"/>
</dbReference>
<evidence type="ECO:0000313" key="8">
    <source>
        <dbReference type="Proteomes" id="UP000285173"/>
    </source>
</evidence>
<dbReference type="InterPro" id="IPR000223">
    <property type="entry name" value="Pept_S26A_signal_pept_1"/>
</dbReference>
<accession>A0A3R5ZQU9</accession>
<keyword evidence="3" id="KW-0472">Membrane</keyword>
<dbReference type="EMBL" id="QSEF01000001">
    <property type="protein sequence ID" value="RGZ51870.1"/>
    <property type="molecule type" value="Genomic_DNA"/>
</dbReference>
<organism evidence="5 8">
    <name type="scientific">Parabacteroides merdae</name>
    <dbReference type="NCBI Taxonomy" id="46503"/>
    <lineage>
        <taxon>Bacteria</taxon>
        <taxon>Pseudomonadati</taxon>
        <taxon>Bacteroidota</taxon>
        <taxon>Bacteroidia</taxon>
        <taxon>Bacteroidales</taxon>
        <taxon>Tannerellaceae</taxon>
        <taxon>Parabacteroides</taxon>
    </lineage>
</organism>
<reference evidence="7 8" key="1">
    <citation type="submission" date="2018-08" db="EMBL/GenBank/DDBJ databases">
        <title>A genome reference for cultivated species of the human gut microbiota.</title>
        <authorList>
            <person name="Zou Y."/>
            <person name="Xue W."/>
            <person name="Luo G."/>
        </authorList>
    </citation>
    <scope>NUCLEOTIDE SEQUENCE [LARGE SCALE GENOMIC DNA]</scope>
    <source>
        <strain evidence="6 7">AM16-50</strain>
        <strain evidence="5 8">AM50-15</strain>
    </source>
</reference>
<dbReference type="NCBIfam" id="TIGR02227">
    <property type="entry name" value="sigpep_I_bact"/>
    <property type="match status" value="1"/>
</dbReference>